<protein>
    <recommendedName>
        <fullName evidence="3">Glycosyl transferase family 2</fullName>
    </recommendedName>
</protein>
<name>A0ABT8VNB1_9FLAO</name>
<dbReference type="RefSeq" id="WP_302882720.1">
    <property type="nucleotide sequence ID" value="NZ_JAUMIT010000001.1"/>
</dbReference>
<keyword evidence="2" id="KW-1185">Reference proteome</keyword>
<dbReference type="Proteomes" id="UP001168642">
    <property type="component" value="Unassembled WGS sequence"/>
</dbReference>
<evidence type="ECO:0008006" key="3">
    <source>
        <dbReference type="Google" id="ProtNLM"/>
    </source>
</evidence>
<sequence length="289" mass="34997">MTNKMIKAGYLVSYDYRYIFTSLNQIYKHVDLIVLCYDKNFKTWSGSNISIPEEFFLEIKNLDVDNKIKFYKDEFYKKNIQPMILETEQRNKLAEFMGHGGWHIQIDADEYVYEFDKFITFLKQNNHFLCKPHKNPVNINVKWITLFKQDENGFYLINPIKESCYLATNYPKYTFGRKTEAKDVFSDHFLIHQSWAREEEEIYTKITNWGHKNDFDVHAFFDVWKKLNKTNYKEYINFHPVYKNDWASLRFIEAPDLDTCIQKIKTSYKQNDIKFKFSRKIKSILKSYF</sequence>
<comment type="caution">
    <text evidence="1">The sequence shown here is derived from an EMBL/GenBank/DDBJ whole genome shotgun (WGS) entry which is preliminary data.</text>
</comment>
<evidence type="ECO:0000313" key="2">
    <source>
        <dbReference type="Proteomes" id="UP001168642"/>
    </source>
</evidence>
<evidence type="ECO:0000313" key="1">
    <source>
        <dbReference type="EMBL" id="MDO3693451.1"/>
    </source>
</evidence>
<proteinExistence type="predicted"/>
<reference evidence="1" key="1">
    <citation type="submission" date="2023-07" db="EMBL/GenBank/DDBJ databases">
        <title>Wenyingzhuangia sp. chi5 genome sequencing and assembly.</title>
        <authorList>
            <person name="Park S."/>
        </authorList>
    </citation>
    <scope>NUCLEOTIDE SEQUENCE</scope>
    <source>
        <strain evidence="1">Chi5</strain>
    </source>
</reference>
<dbReference type="EMBL" id="JAUMIT010000001">
    <property type="protein sequence ID" value="MDO3693451.1"/>
    <property type="molecule type" value="Genomic_DNA"/>
</dbReference>
<gene>
    <name evidence="1" type="ORF">QVZ41_01140</name>
</gene>
<organism evidence="1 2">
    <name type="scientific">Wenyingzhuangia gilva</name>
    <dbReference type="NCBI Taxonomy" id="3057677"/>
    <lineage>
        <taxon>Bacteria</taxon>
        <taxon>Pseudomonadati</taxon>
        <taxon>Bacteroidota</taxon>
        <taxon>Flavobacteriia</taxon>
        <taxon>Flavobacteriales</taxon>
        <taxon>Flavobacteriaceae</taxon>
        <taxon>Wenyingzhuangia</taxon>
    </lineage>
</organism>
<accession>A0ABT8VNB1</accession>